<dbReference type="Proteomes" id="UP001362999">
    <property type="component" value="Unassembled WGS sequence"/>
</dbReference>
<evidence type="ECO:0000313" key="1">
    <source>
        <dbReference type="EMBL" id="KAK6992447.1"/>
    </source>
</evidence>
<dbReference type="EMBL" id="JAWWNJ010000110">
    <property type="protein sequence ID" value="KAK6992447.1"/>
    <property type="molecule type" value="Genomic_DNA"/>
</dbReference>
<name>A0AAV9ZVD2_9AGAR</name>
<proteinExistence type="predicted"/>
<reference evidence="1 2" key="1">
    <citation type="journal article" date="2024" name="J Genomics">
        <title>Draft genome sequencing and assembly of Favolaschia claudopus CIRM-BRFM 2984 isolated from oak limbs.</title>
        <authorList>
            <person name="Navarro D."/>
            <person name="Drula E."/>
            <person name="Chaduli D."/>
            <person name="Cazenave R."/>
            <person name="Ahrendt S."/>
            <person name="Wang J."/>
            <person name="Lipzen A."/>
            <person name="Daum C."/>
            <person name="Barry K."/>
            <person name="Grigoriev I.V."/>
            <person name="Favel A."/>
            <person name="Rosso M.N."/>
            <person name="Martin F."/>
        </authorList>
    </citation>
    <scope>NUCLEOTIDE SEQUENCE [LARGE SCALE GENOMIC DNA]</scope>
    <source>
        <strain evidence="1 2">CIRM-BRFM 2984</strain>
    </source>
</reference>
<gene>
    <name evidence="1" type="ORF">R3P38DRAFT_3434561</name>
</gene>
<dbReference type="AlphaFoldDB" id="A0AAV9ZVD2"/>
<keyword evidence="2" id="KW-1185">Reference proteome</keyword>
<comment type="caution">
    <text evidence="1">The sequence shown here is derived from an EMBL/GenBank/DDBJ whole genome shotgun (WGS) entry which is preliminary data.</text>
</comment>
<organism evidence="1 2">
    <name type="scientific">Favolaschia claudopus</name>
    <dbReference type="NCBI Taxonomy" id="2862362"/>
    <lineage>
        <taxon>Eukaryota</taxon>
        <taxon>Fungi</taxon>
        <taxon>Dikarya</taxon>
        <taxon>Basidiomycota</taxon>
        <taxon>Agaricomycotina</taxon>
        <taxon>Agaricomycetes</taxon>
        <taxon>Agaricomycetidae</taxon>
        <taxon>Agaricales</taxon>
        <taxon>Marasmiineae</taxon>
        <taxon>Mycenaceae</taxon>
        <taxon>Favolaschia</taxon>
    </lineage>
</organism>
<accession>A0AAV9ZVD2</accession>
<sequence>MYKVSAYNSGINIIGKKIQYLPEFCSTFEKDKSCADLKVTHKLYDTRGMKKCIPTLDKRMVNGVGVNTPVDGQKPDNLETQFGASQPLESAVEGFMHVPVEATESFRGETIFWDPKFREVEQGPRRIAAVYARIMVENGQIFEGKYYTQICSEPLHILLEATLALQLDISGILHRTKQGNIWKTVLDLTRESVVSARDPHGELPLVINSGWGWALGSMLSDHVGECKATEIVFKHPSTEYQHPVNPFEHLSSALLAQRLPGCCFIGIWCRNHKPVGRAGSVLNFAEAVQAINRDSFEEMTHIESHHISITQRRFLPVRPLGTHDRHAIDRQPFPPSSYPTVVSKYFSGGPVYDAGGRLNKPLGYTTQPLHSRTIG</sequence>
<evidence type="ECO:0000313" key="2">
    <source>
        <dbReference type="Proteomes" id="UP001362999"/>
    </source>
</evidence>
<protein>
    <submittedName>
        <fullName evidence="1">Uncharacterized protein</fullName>
    </submittedName>
</protein>